<dbReference type="EMBL" id="JBFSHR010000021">
    <property type="protein sequence ID" value="MEX6429650.1"/>
    <property type="molecule type" value="Genomic_DNA"/>
</dbReference>
<keyword evidence="8" id="KW-0443">Lipid metabolism</keyword>
<proteinExistence type="inferred from homology"/>
<dbReference type="GO" id="GO:0016491">
    <property type="term" value="F:oxidoreductase activity"/>
    <property type="evidence" value="ECO:0007669"/>
    <property type="project" value="UniProtKB-KW"/>
</dbReference>
<evidence type="ECO:0000256" key="1">
    <source>
        <dbReference type="ARBA" id="ARBA00004141"/>
    </source>
</evidence>
<evidence type="ECO:0000256" key="5">
    <source>
        <dbReference type="ARBA" id="ARBA00022989"/>
    </source>
</evidence>
<dbReference type="Proteomes" id="UP001560267">
    <property type="component" value="Unassembled WGS sequence"/>
</dbReference>
<sequence>MIFALVVAFCLTQLSILLTTVYLHRSLSHKALKLSHSVELVVRVLLWLTTGIQRREWVGVHRIHHAYTDVLGDPHSPVVESYWKIQLYNVFYYRRAVKNRAIIERYTKDLPADGWDRYLFSHSYLGIGLGIALLVGIFGFETAIIISFVHLSLYLVLSATVNAVGHRYGKRPYDNLATNNQWLALLTFGEGLHNNHHELPTAANLGFVRPQIDLGWYVIRSLERMHLAKVRVLRRKVA</sequence>
<feature type="transmembrane region" description="Helical" evidence="10">
    <location>
        <begin position="118"/>
        <end position="138"/>
    </location>
</feature>
<organism evidence="12 13">
    <name type="scientific">Ferrimicrobium acidiphilum</name>
    <dbReference type="NCBI Taxonomy" id="121039"/>
    <lineage>
        <taxon>Bacteria</taxon>
        <taxon>Bacillati</taxon>
        <taxon>Actinomycetota</taxon>
        <taxon>Acidimicrobiia</taxon>
        <taxon>Acidimicrobiales</taxon>
        <taxon>Acidimicrobiaceae</taxon>
        <taxon>Ferrimicrobium</taxon>
    </lineage>
</organism>
<keyword evidence="4" id="KW-0276">Fatty acid metabolism</keyword>
<comment type="similarity">
    <text evidence="2">Belongs to the fatty acid desaturase type 2 family.</text>
</comment>
<feature type="domain" description="Fatty acid desaturase" evidence="11">
    <location>
        <begin position="5"/>
        <end position="201"/>
    </location>
</feature>
<protein>
    <submittedName>
        <fullName evidence="12">Fatty acid desaturase</fullName>
        <ecNumber evidence="12">1.14.19.-</ecNumber>
    </submittedName>
</protein>
<keyword evidence="5 10" id="KW-1133">Transmembrane helix</keyword>
<gene>
    <name evidence="12" type="ORF">AB6A68_07325</name>
</gene>
<evidence type="ECO:0000256" key="9">
    <source>
        <dbReference type="ARBA" id="ARBA00023136"/>
    </source>
</evidence>
<keyword evidence="3 10" id="KW-0812">Transmembrane</keyword>
<dbReference type="RefSeq" id="WP_369084479.1">
    <property type="nucleotide sequence ID" value="NZ_JBFSHR010000021.1"/>
</dbReference>
<keyword evidence="13" id="KW-1185">Reference proteome</keyword>
<feature type="transmembrane region" description="Helical" evidence="10">
    <location>
        <begin position="6"/>
        <end position="23"/>
    </location>
</feature>
<dbReference type="InterPro" id="IPR005804">
    <property type="entry name" value="FA_desaturase_dom"/>
</dbReference>
<keyword evidence="7" id="KW-0408">Iron</keyword>
<dbReference type="PRINTS" id="PR00075">
    <property type="entry name" value="FACDDSATRASE"/>
</dbReference>
<comment type="subcellular location">
    <subcellularLocation>
        <location evidence="1">Membrane</location>
        <topology evidence="1">Multi-pass membrane protein</topology>
    </subcellularLocation>
</comment>
<evidence type="ECO:0000259" key="11">
    <source>
        <dbReference type="Pfam" id="PF00487"/>
    </source>
</evidence>
<accession>A0ABV3Y303</accession>
<evidence type="ECO:0000256" key="8">
    <source>
        <dbReference type="ARBA" id="ARBA00023098"/>
    </source>
</evidence>
<dbReference type="EC" id="1.14.19.-" evidence="12"/>
<evidence type="ECO:0000256" key="4">
    <source>
        <dbReference type="ARBA" id="ARBA00022832"/>
    </source>
</evidence>
<dbReference type="PANTHER" id="PTHR11351:SF33">
    <property type="entry name" value="DELTA-9 FATTY ACID DESATURASE, DESA"/>
    <property type="match status" value="1"/>
</dbReference>
<evidence type="ECO:0000256" key="3">
    <source>
        <dbReference type="ARBA" id="ARBA00022692"/>
    </source>
</evidence>
<keyword evidence="9 10" id="KW-0472">Membrane</keyword>
<evidence type="ECO:0000256" key="10">
    <source>
        <dbReference type="SAM" id="Phobius"/>
    </source>
</evidence>
<evidence type="ECO:0000313" key="13">
    <source>
        <dbReference type="Proteomes" id="UP001560267"/>
    </source>
</evidence>
<evidence type="ECO:0000256" key="2">
    <source>
        <dbReference type="ARBA" id="ARBA00008749"/>
    </source>
</evidence>
<name>A0ABV3Y303_9ACTN</name>
<dbReference type="InterPro" id="IPR015876">
    <property type="entry name" value="Acyl-CoA_DS"/>
</dbReference>
<evidence type="ECO:0000313" key="12">
    <source>
        <dbReference type="EMBL" id="MEX6429650.1"/>
    </source>
</evidence>
<feature type="transmembrane region" description="Helical" evidence="10">
    <location>
        <begin position="144"/>
        <end position="164"/>
    </location>
</feature>
<dbReference type="PANTHER" id="PTHR11351">
    <property type="entry name" value="ACYL-COA DESATURASE"/>
    <property type="match status" value="1"/>
</dbReference>
<comment type="caution">
    <text evidence="12">The sequence shown here is derived from an EMBL/GenBank/DDBJ whole genome shotgun (WGS) entry which is preliminary data.</text>
</comment>
<keyword evidence="6 12" id="KW-0560">Oxidoreductase</keyword>
<evidence type="ECO:0000256" key="7">
    <source>
        <dbReference type="ARBA" id="ARBA00023004"/>
    </source>
</evidence>
<evidence type="ECO:0000256" key="6">
    <source>
        <dbReference type="ARBA" id="ARBA00023002"/>
    </source>
</evidence>
<reference evidence="12 13" key="1">
    <citation type="submission" date="2024-07" db="EMBL/GenBank/DDBJ databases">
        <title>Draft Genome Sequence of Ferrimicrobium acidiphilum Strain YE2023, Isolated from a Pulp of Bioleach Reactor.</title>
        <authorList>
            <person name="Elkina Y.A."/>
            <person name="Bulaeva A.G."/>
            <person name="Beletsky A.V."/>
            <person name="Mardanov A.V."/>
        </authorList>
    </citation>
    <scope>NUCLEOTIDE SEQUENCE [LARGE SCALE GENOMIC DNA]</scope>
    <source>
        <strain evidence="12 13">YE2023</strain>
    </source>
</reference>
<dbReference type="Pfam" id="PF00487">
    <property type="entry name" value="FA_desaturase"/>
    <property type="match status" value="1"/>
</dbReference>
<dbReference type="CDD" id="cd03505">
    <property type="entry name" value="Delta9-FADS-like"/>
    <property type="match status" value="1"/>
</dbReference>